<dbReference type="RefSeq" id="WP_069186635.1">
    <property type="nucleotide sequence ID" value="NZ_FLYE01000006.1"/>
</dbReference>
<evidence type="ECO:0000259" key="4">
    <source>
        <dbReference type="Pfam" id="PF18741"/>
    </source>
</evidence>
<dbReference type="SUPFAM" id="SSF52980">
    <property type="entry name" value="Restriction endonuclease-like"/>
    <property type="match status" value="1"/>
</dbReference>
<dbReference type="Proteomes" id="UP000231658">
    <property type="component" value="Unassembled WGS sequence"/>
</dbReference>
<dbReference type="InterPro" id="IPR047187">
    <property type="entry name" value="SF1_C_Upf1"/>
</dbReference>
<dbReference type="Gene3D" id="3.40.50.300">
    <property type="entry name" value="P-loop containing nucleotide triphosphate hydrolases"/>
    <property type="match status" value="3"/>
</dbReference>
<dbReference type="InterPro" id="IPR025103">
    <property type="entry name" value="DUF4011"/>
</dbReference>
<evidence type="ECO:0000256" key="1">
    <source>
        <dbReference type="SAM" id="MobiDB-lite"/>
    </source>
</evidence>
<dbReference type="SUPFAM" id="SSF52540">
    <property type="entry name" value="P-loop containing nucleoside triphosphate hydrolases"/>
    <property type="match status" value="2"/>
</dbReference>
<evidence type="ECO:0000259" key="2">
    <source>
        <dbReference type="Pfam" id="PF13086"/>
    </source>
</evidence>
<evidence type="ECO:0000313" key="6">
    <source>
        <dbReference type="Proteomes" id="UP000231658"/>
    </source>
</evidence>
<dbReference type="InterPro" id="IPR036953">
    <property type="entry name" value="GreA/GreB_C_sf"/>
</dbReference>
<feature type="domain" description="Restriction endonuclease type II-like" evidence="4">
    <location>
        <begin position="1589"/>
        <end position="1685"/>
    </location>
</feature>
<dbReference type="GO" id="GO:0004386">
    <property type="term" value="F:helicase activity"/>
    <property type="evidence" value="ECO:0007669"/>
    <property type="project" value="InterPro"/>
</dbReference>
<feature type="region of interest" description="Disordered" evidence="1">
    <location>
        <begin position="1697"/>
        <end position="1732"/>
    </location>
</feature>
<evidence type="ECO:0000259" key="3">
    <source>
        <dbReference type="Pfam" id="PF13087"/>
    </source>
</evidence>
<dbReference type="InterPro" id="IPR027417">
    <property type="entry name" value="P-loop_NTPase"/>
</dbReference>
<accession>A0A1C3RFB2</accession>
<feature type="domain" description="DNA2/NAM7 helicase helicase" evidence="2">
    <location>
        <begin position="1281"/>
        <end position="1325"/>
    </location>
</feature>
<dbReference type="FunFam" id="3.40.960.10:FF:000002">
    <property type="entry name" value="DNA helicase related protein"/>
    <property type="match status" value="1"/>
</dbReference>
<dbReference type="EMBL" id="FLYE01000006">
    <property type="protein sequence ID" value="SCA55941.1"/>
    <property type="molecule type" value="Genomic_DNA"/>
</dbReference>
<dbReference type="PANTHER" id="PTHR10887">
    <property type="entry name" value="DNA2/NAM7 HELICASE FAMILY"/>
    <property type="match status" value="1"/>
</dbReference>
<dbReference type="InterPro" id="IPR045055">
    <property type="entry name" value="DNA2/NAM7-like"/>
</dbReference>
<dbReference type="STRING" id="1867952.MTBPR1_140059"/>
<dbReference type="Pfam" id="PF18741">
    <property type="entry name" value="MTES_1575"/>
    <property type="match status" value="1"/>
</dbReference>
<dbReference type="InterPro" id="IPR011335">
    <property type="entry name" value="Restrct_endonuc-II-like"/>
</dbReference>
<feature type="compositionally biased region" description="Polar residues" evidence="1">
    <location>
        <begin position="1698"/>
        <end position="1708"/>
    </location>
</feature>
<dbReference type="InterPro" id="IPR041677">
    <property type="entry name" value="DNA2/NAM7_AAA_11"/>
</dbReference>
<dbReference type="Gene3D" id="3.40.960.10">
    <property type="entry name" value="VSR Endonuclease"/>
    <property type="match status" value="1"/>
</dbReference>
<dbReference type="Pfam" id="PF13086">
    <property type="entry name" value="AAA_11"/>
    <property type="match status" value="1"/>
</dbReference>
<dbReference type="Pfam" id="PF13195">
    <property type="entry name" value="DUF4011"/>
    <property type="match status" value="1"/>
</dbReference>
<dbReference type="InterPro" id="IPR049468">
    <property type="entry name" value="Restrct_endonuc-II-like_dom"/>
</dbReference>
<dbReference type="PANTHER" id="PTHR10887:SF495">
    <property type="entry name" value="HELICASE SENATAXIN ISOFORM X1-RELATED"/>
    <property type="match status" value="1"/>
</dbReference>
<gene>
    <name evidence="5" type="ORF">MTBPR1_140059</name>
</gene>
<proteinExistence type="predicted"/>
<evidence type="ECO:0000313" key="5">
    <source>
        <dbReference type="EMBL" id="SCA55941.1"/>
    </source>
</evidence>
<organism evidence="5 6">
    <name type="scientific">Candidatus Terasakiella magnetica</name>
    <dbReference type="NCBI Taxonomy" id="1867952"/>
    <lineage>
        <taxon>Bacteria</taxon>
        <taxon>Pseudomonadati</taxon>
        <taxon>Pseudomonadota</taxon>
        <taxon>Alphaproteobacteria</taxon>
        <taxon>Rhodospirillales</taxon>
        <taxon>Terasakiellaceae</taxon>
        <taxon>Terasakiella</taxon>
    </lineage>
</organism>
<keyword evidence="6" id="KW-1185">Reference proteome</keyword>
<dbReference type="GO" id="GO:0032784">
    <property type="term" value="P:regulation of DNA-templated transcription elongation"/>
    <property type="evidence" value="ECO:0007669"/>
    <property type="project" value="InterPro"/>
</dbReference>
<dbReference type="OrthoDB" id="9757917at2"/>
<protein>
    <submittedName>
        <fullName evidence="5">Uncharacterized protein</fullName>
    </submittedName>
</protein>
<feature type="domain" description="DNA2/NAM7 helicase-like C-terminal" evidence="3">
    <location>
        <begin position="1344"/>
        <end position="1543"/>
    </location>
</feature>
<dbReference type="InterPro" id="IPR041679">
    <property type="entry name" value="DNA2/NAM7-like_C"/>
</dbReference>
<dbReference type="Pfam" id="PF13087">
    <property type="entry name" value="AAA_12"/>
    <property type="match status" value="1"/>
</dbReference>
<name>A0A1C3RFB2_9PROT</name>
<sequence>MPDGDQNKKEELSALIRSKIENLRPKLLDLSRRNPLLSTRFSTRSNAIVRVVDELPGYLFDDLSLGKSMRLAPLPPLEDDPKDEQTREFQNALSDARLTDEVYIAFLENIDQNSDTYIEDNFRSERELKDRVRETLNMPARQTSSDLSLSQHALNNGISPSYELPKPTYEHEDGRHTDSDIQTLLLPDILERRMNALMTKCRTWVQETGINVLHIAFGFLEWSEANAGKTSYSPLVLLPVELKRNKTKEGLEFWINSLGDAAEINTVLAEKLRLDFGVELPELDGKTIEDYLKEIAELSPKNLGWRVRRQVAVGVFPSARMAMYNDLDTGTGRFDNHNVIAELFGGTPVQAGESPFGEEYEVDAPHIEKKVPYLVRDADSSQFSAIVDVVDGKNLAVEGPPGSGKSQTIVNTIAAALADGKKVLFVAEKMAALDVVKSRLEAVGLGEFLLSLQANRSTKEQVISSLRDRVEMEVGDTPNNYDSKIAEFRKIRSEISSYIDVIATEYEDTELTVHDILGKCIFTNETLRSLPKQLQSISFKNVEKFTPEKLEEIYEICKQIEDAWKTTSKVADYWQGTTIKDIDPFKTEELLEHSKTAAQHFEALSKAREGLSQFGVSSTVGTQQANEIKDIISGISDEIAEIDFHLLSKIANEQILTSLNNFIEKCQNIQSQLETLNTQIDEPLFSSRLENLKTLAALADKISAPGLSTEQIQKVREENEAQKNAYVTLCNFLEPISKLIPESKDWILNSIIKACDIVSSTEKETLSLRNKTFADPSVASVFEKGFERTNELRVQAKRLEQNISINTLPSYSEISDHAAVISSGGFFSFLSSDYRRSKRFFLSHAKEKSFDRKKAGRTLTELAEWVSKKDKLEKDHQLIGLFGVRYAGLETDFESIAKVFDFYKRVEESLVGAEHINLRKFLKEGDLDILLSLPKVEASNPIRDNIDTTYFDAEAKLKNLDIKLSDFDETSNEISELSNFIKNKHIANAEWLRQAAQNLEEIRNGIDEVNDNEEIPALLGKLFNGYEFNPLVIHAELQVASSLVRSLPENQSIIQEAIKKNNYIELREQLEQLVDLDAKSYGALLKVSELSGIKIDDFFKGAHHETAQFLNLASNDREGLITHSNLHSNIEKLRERKYGIVIDQLLDNEKGLENLAKTVEAIVVRSMAKSVYSSYGDVLSQFNGSKLDTLRSRIAKIDREIIQLSKQHLRNKIFKSSYPPMGNGTGRKSTWTEYSLIHNEINKTRRYVPVRDLTRRAGKSLLELKPCWMMSPLAVAQYIQQGAIDFDLVIIDEASQMTPEDAVGAILRGKKAMVVGDTNQLPPTSFFHKIFEDEDADEDESVTEESILEMANSAFRPARRLRWHYRSRHSGLIAFSNHHIYNDDLVVFPSASEDAVNMGVKLVSIEGRYSAGTNADEAKTMVDHIINFMRHSQERSLGVVTLNQKQRDLIQEELEYALKDDVKASRYIDKWEEKNDGLESFFIKNLENVQGDERDVIFIGTVYGPEKVGGPVMQRFGPINGVAGKRRLNVLFSRAKEQIVTFSSMKSTDIKAEEDGNQGVYMLKRWLEYSATGILHAGSQTNKEPDSDFEVHVIEQLKSIGCEPSPQVGVAGYFIDIGVKHPEWPHGFIMGVECDGATYHSSKSARDRDRLRQEVLEGLGWHFHRIWSTDWFSDPQSEVNKLREAVERRLKELKASEENFQSSPSSMANEIRVPQQKTPSFKKVTSHKSSPIVSQIENRQVPQKPTTPNPVKDDGSVKVGDRVLVKYLEGTQSELEITLSDKENIPSKRIVHIDEPLGEAVLGAIEGEEIEVWIGGQERKARVEKITNRS</sequence>
<dbReference type="GO" id="GO:0003677">
    <property type="term" value="F:DNA binding"/>
    <property type="evidence" value="ECO:0007669"/>
    <property type="project" value="InterPro"/>
</dbReference>
<dbReference type="Gene3D" id="3.10.50.30">
    <property type="entry name" value="Transcription elongation factor, GreA/GreB, C-terminal domain"/>
    <property type="match status" value="1"/>
</dbReference>
<reference evidence="5 6" key="1">
    <citation type="submission" date="2016-07" db="EMBL/GenBank/DDBJ databases">
        <authorList>
            <person name="Lefevre C.T."/>
        </authorList>
    </citation>
    <scope>NUCLEOTIDE SEQUENCE [LARGE SCALE GENOMIC DNA]</scope>
    <source>
        <strain evidence="5">PR1</strain>
    </source>
</reference>
<dbReference type="CDD" id="cd18808">
    <property type="entry name" value="SF1_C_Upf1"/>
    <property type="match status" value="1"/>
</dbReference>